<protein>
    <submittedName>
        <fullName evidence="3">DUF1311 domain-containing protein</fullName>
    </submittedName>
</protein>
<name>A0A418WD56_9PROT</name>
<comment type="caution">
    <text evidence="3">The sequence shown here is derived from an EMBL/GenBank/DDBJ whole genome shotgun (WGS) entry which is preliminary data.</text>
</comment>
<feature type="domain" description="Lysozyme inhibitor LprI-like N-terminal" evidence="2">
    <location>
        <begin position="28"/>
        <end position="113"/>
    </location>
</feature>
<feature type="chain" id="PRO_5019454168" evidence="1">
    <location>
        <begin position="30"/>
        <end position="334"/>
    </location>
</feature>
<gene>
    <name evidence="3" type="ORF">D3874_13815</name>
</gene>
<keyword evidence="4" id="KW-1185">Reference proteome</keyword>
<evidence type="ECO:0000313" key="4">
    <source>
        <dbReference type="Proteomes" id="UP000284605"/>
    </source>
</evidence>
<keyword evidence="1" id="KW-0732">Signal</keyword>
<dbReference type="GO" id="GO:0005576">
    <property type="term" value="C:extracellular region"/>
    <property type="evidence" value="ECO:0007669"/>
    <property type="project" value="TreeGrafter"/>
</dbReference>
<dbReference type="Gene3D" id="1.20.1270.180">
    <property type="match status" value="1"/>
</dbReference>
<dbReference type="EMBL" id="QYUK01000011">
    <property type="protein sequence ID" value="RJF87965.1"/>
    <property type="molecule type" value="Genomic_DNA"/>
</dbReference>
<accession>A0A418WD56</accession>
<evidence type="ECO:0000256" key="1">
    <source>
        <dbReference type="SAM" id="SignalP"/>
    </source>
</evidence>
<proteinExistence type="predicted"/>
<dbReference type="InterPro" id="IPR052755">
    <property type="entry name" value="Lysozyme_Inhibitor_LprI"/>
</dbReference>
<evidence type="ECO:0000313" key="3">
    <source>
        <dbReference type="EMBL" id="RJF87965.1"/>
    </source>
</evidence>
<dbReference type="PANTHER" id="PTHR37549">
    <property type="entry name" value="LIPOPROTEIN LPRI"/>
    <property type="match status" value="1"/>
</dbReference>
<evidence type="ECO:0000259" key="2">
    <source>
        <dbReference type="Pfam" id="PF07007"/>
    </source>
</evidence>
<dbReference type="Pfam" id="PF07007">
    <property type="entry name" value="LprI"/>
    <property type="match status" value="1"/>
</dbReference>
<reference evidence="3 4" key="1">
    <citation type="submission" date="2018-09" db="EMBL/GenBank/DDBJ databases">
        <authorList>
            <person name="Zhu H."/>
        </authorList>
    </citation>
    <scope>NUCLEOTIDE SEQUENCE [LARGE SCALE GENOMIC DNA]</scope>
    <source>
        <strain evidence="3 4">K1W22B-8</strain>
    </source>
</reference>
<sequence length="334" mass="36574">MGCAPAVLSGLRWVGALLIIAAGAGTACAADCAPAATLVDRAICADPQARKAEEELDRAYAALAGRLGETQRAALQGDQAVWLERRQRCTNYREDTEIVDDVCVVRETGERIRLLRGEPEFSGPDAPRFLPVFYYRKAPEVLISMAWPNADGPGMAPFNELLNKSTAEMKVLPGVVDGPYSLDEVPALEMVERYRIQHASARLISVIFSGYEDTGGAHAFGSYYSVNYLPVEGRPLCLDDVVDPEALARLVPICRADILAERERRGDGPWEAEPAVRDGFISGAIIEIGGWSFDRDGAVIRYNYDSYGRDGYDCRIPWAELKAVAKMNAPLPFE</sequence>
<dbReference type="Gene3D" id="3.30.565.40">
    <property type="entry name" value="Fervidobacterium nodosum Rt17-B1 like"/>
    <property type="match status" value="1"/>
</dbReference>
<feature type="signal peptide" evidence="1">
    <location>
        <begin position="1"/>
        <end position="29"/>
    </location>
</feature>
<organism evidence="3 4">
    <name type="scientific">Oleomonas cavernae</name>
    <dbReference type="NCBI Taxonomy" id="2320859"/>
    <lineage>
        <taxon>Bacteria</taxon>
        <taxon>Pseudomonadati</taxon>
        <taxon>Pseudomonadota</taxon>
        <taxon>Alphaproteobacteria</taxon>
        <taxon>Acetobacterales</taxon>
        <taxon>Acetobacteraceae</taxon>
        <taxon>Oleomonas</taxon>
    </lineage>
</organism>
<dbReference type="Proteomes" id="UP000284605">
    <property type="component" value="Unassembled WGS sequence"/>
</dbReference>
<dbReference type="PANTHER" id="PTHR37549:SF1">
    <property type="entry name" value="LIPOPROTEIN LPRI"/>
    <property type="match status" value="1"/>
</dbReference>
<dbReference type="InterPro" id="IPR009739">
    <property type="entry name" value="LprI-like_N"/>
</dbReference>
<dbReference type="AlphaFoldDB" id="A0A418WD56"/>